<keyword evidence="2" id="KW-1185">Reference proteome</keyword>
<name>A0A4Y7JVU6_PAPSO</name>
<dbReference type="Gramene" id="RZC64827">
    <property type="protein sequence ID" value="RZC64827"/>
    <property type="gene ID" value="C5167_008517"/>
</dbReference>
<protein>
    <submittedName>
        <fullName evidence="1">Uncharacterized protein</fullName>
    </submittedName>
</protein>
<accession>A0A4Y7JVU6</accession>
<dbReference type="EMBL" id="CM010720">
    <property type="protein sequence ID" value="RZC64827.1"/>
    <property type="molecule type" value="Genomic_DNA"/>
</dbReference>
<evidence type="ECO:0000313" key="2">
    <source>
        <dbReference type="Proteomes" id="UP000316621"/>
    </source>
</evidence>
<organism evidence="1 2">
    <name type="scientific">Papaver somniferum</name>
    <name type="common">Opium poppy</name>
    <dbReference type="NCBI Taxonomy" id="3469"/>
    <lineage>
        <taxon>Eukaryota</taxon>
        <taxon>Viridiplantae</taxon>
        <taxon>Streptophyta</taxon>
        <taxon>Embryophyta</taxon>
        <taxon>Tracheophyta</taxon>
        <taxon>Spermatophyta</taxon>
        <taxon>Magnoliopsida</taxon>
        <taxon>Ranunculales</taxon>
        <taxon>Papaveraceae</taxon>
        <taxon>Papaveroideae</taxon>
        <taxon>Papaver</taxon>
    </lineage>
</organism>
<dbReference type="AlphaFoldDB" id="A0A4Y7JVU6"/>
<gene>
    <name evidence="1" type="ORF">C5167_008517</name>
</gene>
<dbReference type="Proteomes" id="UP000316621">
    <property type="component" value="Chromosome 6"/>
</dbReference>
<proteinExistence type="predicted"/>
<sequence>MERRHFFIYSVLVDLVIARGGEHSFNHSGFIDHGHGRHLFGETPPSSLEMYMEMNLLDVSY</sequence>
<evidence type="ECO:0000313" key="1">
    <source>
        <dbReference type="EMBL" id="RZC64827.1"/>
    </source>
</evidence>
<reference evidence="1 2" key="1">
    <citation type="journal article" date="2018" name="Science">
        <title>The opium poppy genome and morphinan production.</title>
        <authorList>
            <person name="Guo L."/>
            <person name="Winzer T."/>
            <person name="Yang X."/>
            <person name="Li Y."/>
            <person name="Ning Z."/>
            <person name="He Z."/>
            <person name="Teodor R."/>
            <person name="Lu Y."/>
            <person name="Bowser T.A."/>
            <person name="Graham I.A."/>
            <person name="Ye K."/>
        </authorList>
    </citation>
    <scope>NUCLEOTIDE SEQUENCE [LARGE SCALE GENOMIC DNA]</scope>
    <source>
        <strain evidence="2">cv. HN1</strain>
        <tissue evidence="1">Leaves</tissue>
    </source>
</reference>